<dbReference type="RefSeq" id="WP_111651219.1">
    <property type="nucleotide sequence ID" value="NZ_JACHWI010000011.1"/>
</dbReference>
<dbReference type="Pfam" id="PF13577">
    <property type="entry name" value="SnoaL_4"/>
    <property type="match status" value="1"/>
</dbReference>
<dbReference type="AlphaFoldDB" id="A0A327Z837"/>
<dbReference type="InterPro" id="IPR032710">
    <property type="entry name" value="NTF2-like_dom_sf"/>
</dbReference>
<organism evidence="2 3">
    <name type="scientific">Actinoplanes lutulentus</name>
    <dbReference type="NCBI Taxonomy" id="1287878"/>
    <lineage>
        <taxon>Bacteria</taxon>
        <taxon>Bacillati</taxon>
        <taxon>Actinomycetota</taxon>
        <taxon>Actinomycetes</taxon>
        <taxon>Micromonosporales</taxon>
        <taxon>Micromonosporaceae</taxon>
        <taxon>Actinoplanes</taxon>
    </lineage>
</organism>
<proteinExistence type="predicted"/>
<gene>
    <name evidence="2" type="ORF">B0I29_111160</name>
</gene>
<dbReference type="OrthoDB" id="1492465at2"/>
<feature type="domain" description="SnoaL-like" evidence="1">
    <location>
        <begin position="4"/>
        <end position="123"/>
    </location>
</feature>
<dbReference type="EMBL" id="QLMJ01000011">
    <property type="protein sequence ID" value="RAK34558.1"/>
    <property type="molecule type" value="Genomic_DNA"/>
</dbReference>
<name>A0A327Z837_9ACTN</name>
<reference evidence="2 3" key="1">
    <citation type="submission" date="2018-06" db="EMBL/GenBank/DDBJ databases">
        <title>Genomic Encyclopedia of Type Strains, Phase III (KMG-III): the genomes of soil and plant-associated and newly described type strains.</title>
        <authorList>
            <person name="Whitman W."/>
        </authorList>
    </citation>
    <scope>NUCLEOTIDE SEQUENCE [LARGE SCALE GENOMIC DNA]</scope>
    <source>
        <strain evidence="2 3">CGMCC 4.7090</strain>
    </source>
</reference>
<dbReference type="Gene3D" id="3.10.450.50">
    <property type="match status" value="1"/>
</dbReference>
<evidence type="ECO:0000259" key="1">
    <source>
        <dbReference type="Pfam" id="PF13577"/>
    </source>
</evidence>
<dbReference type="SUPFAM" id="SSF54427">
    <property type="entry name" value="NTF2-like"/>
    <property type="match status" value="1"/>
</dbReference>
<sequence>MLADDRIEIADLHARLAVFLDEGRFEDAGRVYAGDVEVRNPQGATFRGIGTVVENLRRARVDGEHTQRRITDVLVDLAGDEASTSANSLVYAYREGQAPHRTSSMRMAFTVVRTPVGWRFRSVRMTLVWTRADPVAV</sequence>
<evidence type="ECO:0000313" key="2">
    <source>
        <dbReference type="EMBL" id="RAK34558.1"/>
    </source>
</evidence>
<keyword evidence="3" id="KW-1185">Reference proteome</keyword>
<comment type="caution">
    <text evidence="2">The sequence shown here is derived from an EMBL/GenBank/DDBJ whole genome shotgun (WGS) entry which is preliminary data.</text>
</comment>
<protein>
    <submittedName>
        <fullName evidence="2">SnoaL-like protein</fullName>
    </submittedName>
</protein>
<dbReference type="InterPro" id="IPR037401">
    <property type="entry name" value="SnoaL-like"/>
</dbReference>
<accession>A0A327Z837</accession>
<evidence type="ECO:0000313" key="3">
    <source>
        <dbReference type="Proteomes" id="UP000249341"/>
    </source>
</evidence>
<dbReference type="Proteomes" id="UP000249341">
    <property type="component" value="Unassembled WGS sequence"/>
</dbReference>